<protein>
    <submittedName>
        <fullName evidence="1">Uncharacterized protein</fullName>
    </submittedName>
</protein>
<keyword evidence="2" id="KW-1185">Reference proteome</keyword>
<organism evidence="1 2">
    <name type="scientific">Erwinia phage pEa_SNUABM_5</name>
    <dbReference type="NCBI Taxonomy" id="2797313"/>
    <lineage>
        <taxon>Viruses</taxon>
        <taxon>Duplodnaviria</taxon>
        <taxon>Heunggongvirae</taxon>
        <taxon>Uroviricota</taxon>
        <taxon>Caudoviricetes</taxon>
        <taxon>Rivsvirus</taxon>
        <taxon>Rivsvirus SNUABM5</taxon>
    </lineage>
</organism>
<name>A0A7T8EPP2_9CAUD</name>
<evidence type="ECO:0000313" key="1">
    <source>
        <dbReference type="EMBL" id="QQO90386.1"/>
    </source>
</evidence>
<dbReference type="Proteomes" id="UP000596123">
    <property type="component" value="Segment"/>
</dbReference>
<accession>A0A7T8EPP2</accession>
<sequence length="247" mass="29306">MSNAKFLISDLPRTADVLFSLEFFVRNINQIQDDKMLFHKQPGRWDSLNEATTTSDWHYLIQTRLATLKHLVTLPQPTAFRDSFRQCDIRWREIHEAYCDEYPDRVDTLLAMAPTPATAPAFQNVEYTPENYREVYCAQFMEVQKQIDAYWQMCEFEYFLIGYTEGFLPTPRADSDYPYERLWSSVQKLSYRLMDIMVDSRISGGVNDVLQRYGRDVSMQHIVGMWKHLNRWTAYSVVPHQEKRNEQ</sequence>
<evidence type="ECO:0000313" key="2">
    <source>
        <dbReference type="Proteomes" id="UP000596123"/>
    </source>
</evidence>
<reference evidence="1 2" key="1">
    <citation type="submission" date="2020-12" db="EMBL/GenBank/DDBJ databases">
        <title>Complete genome sequence of Erwinia phage pEa_SNUABM_5.</title>
        <authorList>
            <person name="Kim S.G."/>
            <person name="Lee S.B."/>
            <person name="Kwon J."/>
            <person name="Park S.C."/>
        </authorList>
    </citation>
    <scope>NUCLEOTIDE SEQUENCE [LARGE SCALE GENOMIC DNA]</scope>
</reference>
<gene>
    <name evidence="1" type="ORF">pEaSNUABM5_00244</name>
</gene>
<proteinExistence type="predicted"/>
<dbReference type="EMBL" id="MW366843">
    <property type="protein sequence ID" value="QQO90386.1"/>
    <property type="molecule type" value="Genomic_DNA"/>
</dbReference>